<dbReference type="GO" id="GO:0000976">
    <property type="term" value="F:transcription cis-regulatory region binding"/>
    <property type="evidence" value="ECO:0007669"/>
    <property type="project" value="TreeGrafter"/>
</dbReference>
<dbReference type="PRINTS" id="PR00455">
    <property type="entry name" value="HTHTETR"/>
</dbReference>
<dbReference type="STRING" id="1122133.SAMN02745157_3272"/>
<accession>A0A1M5G3Q6</accession>
<dbReference type="PROSITE" id="PS50977">
    <property type="entry name" value="HTH_TETR_2"/>
    <property type="match status" value="1"/>
</dbReference>
<reference evidence="4 5" key="1">
    <citation type="submission" date="2016-11" db="EMBL/GenBank/DDBJ databases">
        <authorList>
            <person name="Jaros S."/>
            <person name="Januszkiewicz K."/>
            <person name="Wedrychowicz H."/>
        </authorList>
    </citation>
    <scope>NUCLEOTIDE SEQUENCE [LARGE SCALE GENOMIC DNA]</scope>
    <source>
        <strain evidence="4 5">DSM 19436</strain>
    </source>
</reference>
<keyword evidence="1 2" id="KW-0238">DNA-binding</keyword>
<dbReference type="InterPro" id="IPR009057">
    <property type="entry name" value="Homeodomain-like_sf"/>
</dbReference>
<organism evidence="4 5">
    <name type="scientific">Kaistia soli DSM 19436</name>
    <dbReference type="NCBI Taxonomy" id="1122133"/>
    <lineage>
        <taxon>Bacteria</taxon>
        <taxon>Pseudomonadati</taxon>
        <taxon>Pseudomonadota</taxon>
        <taxon>Alphaproteobacteria</taxon>
        <taxon>Hyphomicrobiales</taxon>
        <taxon>Kaistiaceae</taxon>
        <taxon>Kaistia</taxon>
    </lineage>
</organism>
<name>A0A1M5G3Q6_9HYPH</name>
<sequence length="220" mass="24622">MQPTPEKSSRTQEERTAATRARLIEATLDLLLSKGYAGTSAVDIAARAGLTRGALAHHFAGKDELVVEAFDKHLTMVTSDIRTYAGLVQSGSLSLSDFIDRVWIIFSGRFFMLTLEEVTAARHNDYLRVRLEKRTRAFHENLDAIWRHFFAGTGLGALEIEVMLNATLCLLRGMGVQTVLRDDPVYFRRLLRFWKAVLKEQIEGATRAASARTPDTDSHA</sequence>
<evidence type="ECO:0000313" key="4">
    <source>
        <dbReference type="EMBL" id="SHF98437.1"/>
    </source>
</evidence>
<dbReference type="Pfam" id="PF00440">
    <property type="entry name" value="TetR_N"/>
    <property type="match status" value="1"/>
</dbReference>
<gene>
    <name evidence="4" type="ORF">SAMN02745157_3272</name>
</gene>
<evidence type="ECO:0000256" key="1">
    <source>
        <dbReference type="ARBA" id="ARBA00023125"/>
    </source>
</evidence>
<dbReference type="GO" id="GO:0003700">
    <property type="term" value="F:DNA-binding transcription factor activity"/>
    <property type="evidence" value="ECO:0007669"/>
    <property type="project" value="TreeGrafter"/>
</dbReference>
<dbReference type="RefSeq" id="WP_073054746.1">
    <property type="nucleotide sequence ID" value="NZ_FQUP01000003.1"/>
</dbReference>
<dbReference type="Proteomes" id="UP000184485">
    <property type="component" value="Unassembled WGS sequence"/>
</dbReference>
<dbReference type="EMBL" id="FQUP01000003">
    <property type="protein sequence ID" value="SHF98437.1"/>
    <property type="molecule type" value="Genomic_DNA"/>
</dbReference>
<feature type="domain" description="HTH tetR-type" evidence="3">
    <location>
        <begin position="17"/>
        <end position="77"/>
    </location>
</feature>
<dbReference type="AlphaFoldDB" id="A0A1M5G3Q6"/>
<dbReference type="InterPro" id="IPR001647">
    <property type="entry name" value="HTH_TetR"/>
</dbReference>
<dbReference type="OrthoDB" id="9805134at2"/>
<proteinExistence type="predicted"/>
<evidence type="ECO:0000256" key="2">
    <source>
        <dbReference type="PROSITE-ProRule" id="PRU00335"/>
    </source>
</evidence>
<dbReference type="SUPFAM" id="SSF46689">
    <property type="entry name" value="Homeodomain-like"/>
    <property type="match status" value="1"/>
</dbReference>
<feature type="DNA-binding region" description="H-T-H motif" evidence="2">
    <location>
        <begin position="40"/>
        <end position="59"/>
    </location>
</feature>
<dbReference type="InterPro" id="IPR050109">
    <property type="entry name" value="HTH-type_TetR-like_transc_reg"/>
</dbReference>
<evidence type="ECO:0000259" key="3">
    <source>
        <dbReference type="PROSITE" id="PS50977"/>
    </source>
</evidence>
<dbReference type="PANTHER" id="PTHR30055:SF226">
    <property type="entry name" value="HTH-TYPE TRANSCRIPTIONAL REGULATOR PKSA"/>
    <property type="match status" value="1"/>
</dbReference>
<protein>
    <submittedName>
        <fullName evidence="4">Transcriptional regulator, TetR family</fullName>
    </submittedName>
</protein>
<dbReference type="PANTHER" id="PTHR30055">
    <property type="entry name" value="HTH-TYPE TRANSCRIPTIONAL REGULATOR RUTR"/>
    <property type="match status" value="1"/>
</dbReference>
<keyword evidence="5" id="KW-1185">Reference proteome</keyword>
<dbReference type="Gene3D" id="1.10.357.10">
    <property type="entry name" value="Tetracycline Repressor, domain 2"/>
    <property type="match status" value="1"/>
</dbReference>
<evidence type="ECO:0000313" key="5">
    <source>
        <dbReference type="Proteomes" id="UP000184485"/>
    </source>
</evidence>